<evidence type="ECO:0000256" key="1">
    <source>
        <dbReference type="SAM" id="MobiDB-lite"/>
    </source>
</evidence>
<feature type="compositionally biased region" description="Low complexity" evidence="1">
    <location>
        <begin position="21"/>
        <end position="37"/>
    </location>
</feature>
<reference evidence="3" key="2">
    <citation type="submission" date="2020-05" db="EMBL/GenBank/DDBJ databases">
        <authorList>
            <person name="Kim H.-S."/>
            <person name="Proctor R.H."/>
            <person name="Brown D.W."/>
        </authorList>
    </citation>
    <scope>NUCLEOTIDE SEQUENCE</scope>
    <source>
        <strain evidence="3">NRRL 20472</strain>
    </source>
</reference>
<dbReference type="InterPro" id="IPR003959">
    <property type="entry name" value="ATPase_AAA_core"/>
</dbReference>
<feature type="region of interest" description="Disordered" evidence="1">
    <location>
        <begin position="326"/>
        <end position="397"/>
    </location>
</feature>
<name>A0A8H4XBD3_9HYPO</name>
<dbReference type="Pfam" id="PF00004">
    <property type="entry name" value="AAA"/>
    <property type="match status" value="1"/>
</dbReference>
<organism evidence="3 4">
    <name type="scientific">Fusarium sarcochroum</name>
    <dbReference type="NCBI Taxonomy" id="1208366"/>
    <lineage>
        <taxon>Eukaryota</taxon>
        <taxon>Fungi</taxon>
        <taxon>Dikarya</taxon>
        <taxon>Ascomycota</taxon>
        <taxon>Pezizomycotina</taxon>
        <taxon>Sordariomycetes</taxon>
        <taxon>Hypocreomycetidae</taxon>
        <taxon>Hypocreales</taxon>
        <taxon>Nectriaceae</taxon>
        <taxon>Fusarium</taxon>
        <taxon>Fusarium lateritium species complex</taxon>
    </lineage>
</organism>
<dbReference type="Pfam" id="PF23232">
    <property type="entry name" value="AAA_lid_13"/>
    <property type="match status" value="1"/>
</dbReference>
<feature type="compositionally biased region" description="Basic and acidic residues" evidence="1">
    <location>
        <begin position="339"/>
        <end position="352"/>
    </location>
</feature>
<feature type="compositionally biased region" description="Acidic residues" evidence="1">
    <location>
        <begin position="642"/>
        <end position="653"/>
    </location>
</feature>
<dbReference type="CDD" id="cd19481">
    <property type="entry name" value="RecA-like_protease"/>
    <property type="match status" value="1"/>
</dbReference>
<dbReference type="InterPro" id="IPR056599">
    <property type="entry name" value="AAA_lid_fung"/>
</dbReference>
<keyword evidence="4" id="KW-1185">Reference proteome</keyword>
<dbReference type="InterPro" id="IPR054289">
    <property type="entry name" value="DUF7025"/>
</dbReference>
<feature type="region of interest" description="Disordered" evidence="1">
    <location>
        <begin position="1"/>
        <end position="79"/>
    </location>
</feature>
<comment type="caution">
    <text evidence="3">The sequence shown here is derived from an EMBL/GenBank/DDBJ whole genome shotgun (WGS) entry which is preliminary data.</text>
</comment>
<reference evidence="3" key="1">
    <citation type="journal article" date="2020" name="BMC Genomics">
        <title>Correction to: Identification and distribution of gene clusters required for synthesis of sphingolipid metabolism inhibitors in diverse species of the filamentous fungus Fusarium.</title>
        <authorList>
            <person name="Kim H.S."/>
            <person name="Lohmar J.M."/>
            <person name="Busman M."/>
            <person name="Brown D.W."/>
            <person name="Naumann T.A."/>
            <person name="Divon H.H."/>
            <person name="Lysoe E."/>
            <person name="Uhlig S."/>
            <person name="Proctor R.H."/>
        </authorList>
    </citation>
    <scope>NUCLEOTIDE SEQUENCE</scope>
    <source>
        <strain evidence="3">NRRL 20472</strain>
    </source>
</reference>
<dbReference type="InterPro" id="IPR003593">
    <property type="entry name" value="AAA+_ATPase"/>
</dbReference>
<gene>
    <name evidence="3" type="ORF">FSARC_4557</name>
</gene>
<dbReference type="PANTHER" id="PTHR46411">
    <property type="entry name" value="FAMILY ATPASE, PUTATIVE-RELATED"/>
    <property type="match status" value="1"/>
</dbReference>
<dbReference type="OrthoDB" id="10042665at2759"/>
<feature type="region of interest" description="Disordered" evidence="1">
    <location>
        <begin position="1184"/>
        <end position="1306"/>
    </location>
</feature>
<feature type="domain" description="AAA+ ATPase" evidence="2">
    <location>
        <begin position="814"/>
        <end position="939"/>
    </location>
</feature>
<evidence type="ECO:0000259" key="2">
    <source>
        <dbReference type="SMART" id="SM00382"/>
    </source>
</evidence>
<feature type="compositionally biased region" description="Basic and acidic residues" evidence="1">
    <location>
        <begin position="358"/>
        <end position="376"/>
    </location>
</feature>
<dbReference type="SUPFAM" id="SSF52540">
    <property type="entry name" value="P-loop containing nucleoside triphosphate hydrolases"/>
    <property type="match status" value="1"/>
</dbReference>
<feature type="region of interest" description="Disordered" evidence="1">
    <location>
        <begin position="1097"/>
        <end position="1143"/>
    </location>
</feature>
<dbReference type="SMART" id="SM00382">
    <property type="entry name" value="AAA"/>
    <property type="match status" value="1"/>
</dbReference>
<sequence length="1306" mass="147492">MSLPEPQNMAEESPNVKIDGVDPATDTTTDTVAVAAAELPSDSLDPTKSGKISIEPVDEGNNETASPVHGDSGAAVPDQKIDDTIDDTQEDADRTMGNETVDLSAEIQRLHRKIEELSLLQHRPRYPMGIPVPPGMTSKHKRLNPNQSGMAGFMYGHRPIPPPMPIDYASISDGSDVSVLDDIIPRLNRVPWIEFQECIDPDVTEEQFAVDVLVGEPEVIIDLGNPYYSSTRRYRYEDEYEEDGLAAEGIAARQRTTSGRTISRGQRPLPERIRINSYAILKILSKIFQEDLSGIHESVLMMRPFRALVRYKDEIRKWKENLEVKLEESETAQPNLADKSTELEDYDDKKDAIDEDKSDQGEHNDDDSNHQEEQNKHRSKRHIKRVNVDKEDSDTEEGSIIETKMALDELKCLVEFIDTDLEEKIAYLSSPDCQRVVFSDIWHLFKPGDFVVSRDEKQAYRVTQVKYSTHGMKQPSLRDLWVSEAKAKLQKSPITIQCVHIDFDGEIIGPVSQSIDFHRFEGEKSVRSLDIIPLHMARTRNLKETLLQRGSTFLEVSDTQRRGVPMHYSGLELETQEEIDSQVVIDFEEAIAANDMGGKKKASGFTVEKLVLESFARMLKEEGKLDLSDIAMSWKPTLRSIDDDDDESADDSEAGSTDSEGNVRRTRRAVNKNCIPECCSNEKVHDDIYVEHNRSNEFIQSQFREQVTSSERIPSLAIAPRPLKEAAEDENYITDDERLILSYRVYGFILRSRKWAKFDLSCLGPMRGQNTFDLLVLPPGHREMVESLVTQHFLDKASAYDETDEVDIVRGKGKGLILLLHGAPGVGKTTTAECVATYFHKPLFQITCGDLGSTADVVESRLETNFALASRWGCILLIDEADVFLEARQTENFDRNSLVAVFLRTLEYYSGILFLTTNRVGTFDEAFTSRIHISLYYPPLSQASTLAVFNLNLTRIQARFERKKERGEADLELDERSINEFILGYYAKNKEARWNGRQIRNACQTALALAEFEAQKLANPAAGGARSVMDVAAMSKKMIKVRLTSKHFQDVAKAYLAFMRYLREVHGVSAAQQAKNFRLRHDRYGLGESTSLLASRQRAFAEETRPSYGRRYGAGGAGSSRRGHGQQSRGSTYRQPHRDDYIDDEEYLDDYKYGEEQFYDQESGHGPRQYDEDGADFEDEPLYEQEDEYEEKNPYFEDEQAAYESAAELEDEKSLHQSEYDQESQAKPRVRPGSTQTGRREQVPARGTGRVRVMVGGRGAGSGPSQRVSDRGSHAVMGRGKAPVRGQSRRGIPRHRVSGSGNTDEF</sequence>
<feature type="region of interest" description="Disordered" evidence="1">
    <location>
        <begin position="639"/>
        <end position="664"/>
    </location>
</feature>
<dbReference type="Proteomes" id="UP000622797">
    <property type="component" value="Unassembled WGS sequence"/>
</dbReference>
<dbReference type="PANTHER" id="PTHR46411:SF2">
    <property type="entry name" value="AAA+ ATPASE DOMAIN-CONTAINING PROTEIN"/>
    <property type="match status" value="1"/>
</dbReference>
<evidence type="ECO:0000313" key="4">
    <source>
        <dbReference type="Proteomes" id="UP000622797"/>
    </source>
</evidence>
<accession>A0A8H4XBD3</accession>
<dbReference type="InterPro" id="IPR027417">
    <property type="entry name" value="P-loop_NTPase"/>
</dbReference>
<feature type="compositionally biased region" description="Acidic residues" evidence="1">
    <location>
        <begin position="1184"/>
        <end position="1211"/>
    </location>
</feature>
<dbReference type="EMBL" id="JABEXW010000212">
    <property type="protein sequence ID" value="KAF4967996.1"/>
    <property type="molecule type" value="Genomic_DNA"/>
</dbReference>
<dbReference type="GO" id="GO:0016887">
    <property type="term" value="F:ATP hydrolysis activity"/>
    <property type="evidence" value="ECO:0007669"/>
    <property type="project" value="InterPro"/>
</dbReference>
<dbReference type="Gene3D" id="3.40.50.300">
    <property type="entry name" value="P-loop containing nucleotide triphosphate hydrolases"/>
    <property type="match status" value="1"/>
</dbReference>
<protein>
    <recommendedName>
        <fullName evidence="2">AAA+ ATPase domain-containing protein</fullName>
    </recommendedName>
</protein>
<dbReference type="GO" id="GO:0005524">
    <property type="term" value="F:ATP binding"/>
    <property type="evidence" value="ECO:0007669"/>
    <property type="project" value="InterPro"/>
</dbReference>
<feature type="compositionally biased region" description="Basic residues" evidence="1">
    <location>
        <begin position="1287"/>
        <end position="1297"/>
    </location>
</feature>
<feature type="compositionally biased region" description="Low complexity" evidence="1">
    <location>
        <begin position="1246"/>
        <end position="1255"/>
    </location>
</feature>
<proteinExistence type="predicted"/>
<evidence type="ECO:0000313" key="3">
    <source>
        <dbReference type="EMBL" id="KAF4967996.1"/>
    </source>
</evidence>
<dbReference type="Pfam" id="PF22942">
    <property type="entry name" value="DUF7025"/>
    <property type="match status" value="1"/>
</dbReference>